<dbReference type="InterPro" id="IPR035906">
    <property type="entry name" value="MetI-like_sf"/>
</dbReference>
<dbReference type="PANTHER" id="PTHR43357:SF3">
    <property type="entry name" value="FE(3+)-TRANSPORT SYSTEM PERMEASE PROTEIN FBPB 2"/>
    <property type="match status" value="1"/>
</dbReference>
<feature type="transmembrane region" description="Helical" evidence="8">
    <location>
        <begin position="91"/>
        <end position="111"/>
    </location>
</feature>
<evidence type="ECO:0000313" key="10">
    <source>
        <dbReference type="EMBL" id="CCG19085.1"/>
    </source>
</evidence>
<gene>
    <name evidence="10" type="ORF">KUM_0283</name>
</gene>
<feature type="domain" description="ABC transmembrane type-1" evidence="9">
    <location>
        <begin position="336"/>
        <end position="542"/>
    </location>
</feature>
<name>I7JR03_9BURK</name>
<feature type="transmembrane region" description="Helical" evidence="8">
    <location>
        <begin position="190"/>
        <end position="212"/>
    </location>
</feature>
<dbReference type="PROSITE" id="PS50928">
    <property type="entry name" value="ABC_TM1"/>
    <property type="match status" value="2"/>
</dbReference>
<feature type="transmembrane region" description="Helical" evidence="8">
    <location>
        <begin position="58"/>
        <end position="79"/>
    </location>
</feature>
<feature type="transmembrane region" description="Helical" evidence="8">
    <location>
        <begin position="146"/>
        <end position="169"/>
    </location>
</feature>
<feature type="transmembrane region" description="Helical" evidence="8">
    <location>
        <begin position="470"/>
        <end position="488"/>
    </location>
</feature>
<proteinExistence type="inferred from homology"/>
<keyword evidence="5 8" id="KW-0812">Transmembrane</keyword>
<evidence type="ECO:0000256" key="6">
    <source>
        <dbReference type="ARBA" id="ARBA00022989"/>
    </source>
</evidence>
<keyword evidence="3" id="KW-1003">Cell membrane</keyword>
<accession>I7JR03</accession>
<keyword evidence="7 8" id="KW-0472">Membrane</keyword>
<comment type="subcellular location">
    <subcellularLocation>
        <location evidence="1">Cell inner membrane</location>
        <topology evidence="1">Multi-pass membrane protein</topology>
    </subcellularLocation>
    <subcellularLocation>
        <location evidence="8">Cell membrane</location>
        <topology evidence="8">Multi-pass membrane protein</topology>
    </subcellularLocation>
</comment>
<dbReference type="KEGG" id="tat:KUM_0283"/>
<dbReference type="HOGENOM" id="CLU_021838_0_2_4"/>
<keyword evidence="2 8" id="KW-0813">Transport</keyword>
<dbReference type="RefSeq" id="WP_015551235.1">
    <property type="nucleotide sequence ID" value="NC_021033.1"/>
</dbReference>
<dbReference type="SUPFAM" id="SSF161098">
    <property type="entry name" value="MetI-like"/>
    <property type="match status" value="2"/>
</dbReference>
<feature type="transmembrane region" description="Helical" evidence="8">
    <location>
        <begin position="372"/>
        <end position="396"/>
    </location>
</feature>
<dbReference type="CDD" id="cd06261">
    <property type="entry name" value="TM_PBP2"/>
    <property type="match status" value="2"/>
</dbReference>
<dbReference type="PANTHER" id="PTHR43357">
    <property type="entry name" value="INNER MEMBRANE ABC TRANSPORTER PERMEASE PROTEIN YDCV"/>
    <property type="match status" value="1"/>
</dbReference>
<evidence type="ECO:0000256" key="7">
    <source>
        <dbReference type="ARBA" id="ARBA00023136"/>
    </source>
</evidence>
<keyword evidence="6 8" id="KW-1133">Transmembrane helix</keyword>
<feature type="domain" description="ABC transmembrane type-1" evidence="9">
    <location>
        <begin position="55"/>
        <end position="262"/>
    </location>
</feature>
<evidence type="ECO:0000259" key="9">
    <source>
        <dbReference type="PROSITE" id="PS50928"/>
    </source>
</evidence>
<dbReference type="GO" id="GO:0055085">
    <property type="term" value="P:transmembrane transport"/>
    <property type="evidence" value="ECO:0007669"/>
    <property type="project" value="InterPro"/>
</dbReference>
<dbReference type="GO" id="GO:0005886">
    <property type="term" value="C:plasma membrane"/>
    <property type="evidence" value="ECO:0007669"/>
    <property type="project" value="UniProtKB-SubCell"/>
</dbReference>
<feature type="transmembrane region" description="Helical" evidence="8">
    <location>
        <begin position="525"/>
        <end position="543"/>
    </location>
</feature>
<evidence type="ECO:0000256" key="3">
    <source>
        <dbReference type="ARBA" id="ARBA00022475"/>
    </source>
</evidence>
<feature type="transmembrane region" description="Helical" evidence="8">
    <location>
        <begin position="15"/>
        <end position="38"/>
    </location>
</feature>
<organism evidence="10">
    <name type="scientific">Taylorella asinigenitalis 14/45</name>
    <dbReference type="NCBI Taxonomy" id="1091495"/>
    <lineage>
        <taxon>Bacteria</taxon>
        <taxon>Pseudomonadati</taxon>
        <taxon>Pseudomonadota</taxon>
        <taxon>Betaproteobacteria</taxon>
        <taxon>Burkholderiales</taxon>
        <taxon>Alcaligenaceae</taxon>
        <taxon>Taylorella</taxon>
    </lineage>
</organism>
<dbReference type="Gene3D" id="1.10.3720.10">
    <property type="entry name" value="MetI-like"/>
    <property type="match status" value="2"/>
</dbReference>
<evidence type="ECO:0000256" key="2">
    <source>
        <dbReference type="ARBA" id="ARBA00022448"/>
    </source>
</evidence>
<reference evidence="10" key="1">
    <citation type="journal article" date="2012" name="Vet. Microbiol.">
        <title>Comparative genomic analyses of the Taylorellae.</title>
        <authorList>
            <person name="Hauser H."/>
            <person name="Richter D.C."/>
            <person name="van Tonder A."/>
            <person name="Clark L."/>
            <person name="Preston A."/>
        </authorList>
    </citation>
    <scope>NUCLEOTIDE SEQUENCE</scope>
    <source>
        <strain evidence="10">14/45</strain>
    </source>
</reference>
<evidence type="ECO:0000256" key="4">
    <source>
        <dbReference type="ARBA" id="ARBA00022519"/>
    </source>
</evidence>
<feature type="transmembrane region" description="Helical" evidence="8">
    <location>
        <begin position="245"/>
        <end position="263"/>
    </location>
</feature>
<feature type="transmembrane region" description="Helical" evidence="8">
    <location>
        <begin position="336"/>
        <end position="360"/>
    </location>
</feature>
<feature type="transmembrane region" description="Helical" evidence="8">
    <location>
        <begin position="416"/>
        <end position="434"/>
    </location>
</feature>
<evidence type="ECO:0000256" key="8">
    <source>
        <dbReference type="RuleBase" id="RU363032"/>
    </source>
</evidence>
<evidence type="ECO:0000256" key="1">
    <source>
        <dbReference type="ARBA" id="ARBA00004429"/>
    </source>
</evidence>
<dbReference type="AlphaFoldDB" id="I7JR03"/>
<dbReference type="BioCyc" id="TASI1091495:G13GE-283-MONOMER"/>
<keyword evidence="4" id="KW-0997">Cell inner membrane</keyword>
<sequence>MPKLKRNNYHLKWTWVAYGITAVVLLPIVTLLLIALFGDFNNWSHLLRYSLPNTAFNTVALLIGVAIFVGAVGTGAAWLTTAFAFPTRGVLVWAMLLPLSVPSYIMAFAYLDLTHALGPIQSTIREILGYASPREFRLPDVRDMGIFGGVIVLGLSLYSYVYLSVRVMFMSQSANLIEAARTLGCTPSKAFIRVMIPMARPAIAVGISLALLETLNDIGASEFLGIQTMTVSIYTEWTTKHNMQSAAQIAMLMLAVVTVLLYLERISRNRERYSNTQKLKPIEPVRLKGMRATLAIIFGWLPIFVGFFFPASYLIYESYIRIDNYGHVSSDLFDATFNTFMLATIATVITVLLGLIIAWVVRNPRYKFGKILVRLATIGYAVPASVISIGLIYPLGHIDNYISSVMEFLLNAPPQLYITGSIAGLVIIYVIRFLSVSTGALEAGLSRIPLSLDDAAKSLGVKQGKTFMKIHLPLLKPALGAAALLVFVDSMKELSATLLLRPLSFETLSTWLYAEAARETYEEGAIAALLIVLVGIMPVIFLARTQLRHAINHHEKSQQPTKSS</sequence>
<dbReference type="Pfam" id="PF00528">
    <property type="entry name" value="BPD_transp_1"/>
    <property type="match status" value="2"/>
</dbReference>
<dbReference type="EMBL" id="HE681424">
    <property type="protein sequence ID" value="CCG19085.1"/>
    <property type="molecule type" value="Genomic_DNA"/>
</dbReference>
<protein>
    <submittedName>
        <fullName evidence="10">ABC transporter membrane protein</fullName>
    </submittedName>
</protein>
<comment type="similarity">
    <text evidence="8">Belongs to the binding-protein-dependent transport system permease family.</text>
</comment>
<evidence type="ECO:0000256" key="5">
    <source>
        <dbReference type="ARBA" id="ARBA00022692"/>
    </source>
</evidence>
<dbReference type="InterPro" id="IPR000515">
    <property type="entry name" value="MetI-like"/>
</dbReference>
<feature type="transmembrane region" description="Helical" evidence="8">
    <location>
        <begin position="294"/>
        <end position="316"/>
    </location>
</feature>